<dbReference type="EMBL" id="BMNW01000034">
    <property type="protein sequence ID" value="GGM32339.1"/>
    <property type="molecule type" value="Genomic_DNA"/>
</dbReference>
<sequence>MADQYHVYGVKLDQKEEHITSLKVHKVGEKYDYWIPRGFIAQLIQSGLPFSVRYKKNEKWYTGAEVSVFEGSYLRANPNHTALDNLRNLPRT</sequence>
<name>A0ABQ2H3L8_9PSED</name>
<evidence type="ECO:0008006" key="3">
    <source>
        <dbReference type="Google" id="ProtNLM"/>
    </source>
</evidence>
<evidence type="ECO:0000313" key="2">
    <source>
        <dbReference type="Proteomes" id="UP000616499"/>
    </source>
</evidence>
<keyword evidence="2" id="KW-1185">Reference proteome</keyword>
<proteinExistence type="predicted"/>
<organism evidence="1 2">
    <name type="scientific">Pseudomonas asuensis</name>
    <dbReference type="NCBI Taxonomy" id="1825787"/>
    <lineage>
        <taxon>Bacteria</taxon>
        <taxon>Pseudomonadati</taxon>
        <taxon>Pseudomonadota</taxon>
        <taxon>Gammaproteobacteria</taxon>
        <taxon>Pseudomonadales</taxon>
        <taxon>Pseudomonadaceae</taxon>
        <taxon>Pseudomonas</taxon>
    </lineage>
</organism>
<evidence type="ECO:0000313" key="1">
    <source>
        <dbReference type="EMBL" id="GGM32339.1"/>
    </source>
</evidence>
<comment type="caution">
    <text evidence="1">The sequence shown here is derived from an EMBL/GenBank/DDBJ whole genome shotgun (WGS) entry which is preliminary data.</text>
</comment>
<dbReference type="RefSeq" id="WP_188868703.1">
    <property type="nucleotide sequence ID" value="NZ_BMNW01000034.1"/>
</dbReference>
<gene>
    <name evidence="1" type="ORF">GCM10009425_48580</name>
</gene>
<protein>
    <recommendedName>
        <fullName evidence="3">DUF3892 domain-containing protein</fullName>
    </recommendedName>
</protein>
<reference evidence="2" key="1">
    <citation type="journal article" date="2019" name="Int. J. Syst. Evol. Microbiol.">
        <title>The Global Catalogue of Microorganisms (GCM) 10K type strain sequencing project: providing services to taxonomists for standard genome sequencing and annotation.</title>
        <authorList>
            <consortium name="The Broad Institute Genomics Platform"/>
            <consortium name="The Broad Institute Genome Sequencing Center for Infectious Disease"/>
            <person name="Wu L."/>
            <person name="Ma J."/>
        </authorList>
    </citation>
    <scope>NUCLEOTIDE SEQUENCE [LARGE SCALE GENOMIC DNA]</scope>
    <source>
        <strain evidence="2">JCM 13501</strain>
    </source>
</reference>
<accession>A0ABQ2H3L8</accession>
<dbReference type="Proteomes" id="UP000616499">
    <property type="component" value="Unassembled WGS sequence"/>
</dbReference>